<feature type="region of interest" description="Disordered" evidence="1">
    <location>
        <begin position="1"/>
        <end position="75"/>
    </location>
</feature>
<feature type="region of interest" description="Disordered" evidence="1">
    <location>
        <begin position="88"/>
        <end position="176"/>
    </location>
</feature>
<feature type="compositionally biased region" description="Basic residues" evidence="1">
    <location>
        <begin position="166"/>
        <end position="176"/>
    </location>
</feature>
<keyword evidence="3" id="KW-1185">Reference proteome</keyword>
<evidence type="ECO:0000313" key="3">
    <source>
        <dbReference type="Proteomes" id="UP001164776"/>
    </source>
</evidence>
<accession>A0A9W8CF99</accession>
<dbReference type="EMBL" id="MU629592">
    <property type="protein sequence ID" value="KAJ1256000.1"/>
    <property type="molecule type" value="Genomic_DNA"/>
</dbReference>
<feature type="compositionally biased region" description="Low complexity" evidence="1">
    <location>
        <begin position="98"/>
        <end position="110"/>
    </location>
</feature>
<sequence length="176" mass="19458">MPTMIYSESQTGNPTDKKLKHLAAELQGQGDDNTSDVKDSRKAIDGARVRREPHRPPTPLGRRGPRRSPGRKGATWRQVLEEVGAAAGAWGGTTSSARLGGLRWRGPRGAVRWRRRSPSSPDGSQWRTSPAAPHVPMRWLTMASTPAREPARRRRGPNGSVARPQRPPKRLRGNSW</sequence>
<proteinExistence type="predicted"/>
<evidence type="ECO:0000256" key="1">
    <source>
        <dbReference type="SAM" id="MobiDB-lite"/>
    </source>
</evidence>
<evidence type="ECO:0000313" key="2">
    <source>
        <dbReference type="EMBL" id="KAJ1256000.1"/>
    </source>
</evidence>
<name>A0A9W8CF99_9POAL</name>
<gene>
    <name evidence="2" type="ORF">BS78_K121500</name>
</gene>
<reference evidence="2 3" key="1">
    <citation type="submission" date="2022-10" db="EMBL/GenBank/DDBJ databases">
        <title>WGS assembly of Paspalum vaginatum 540-79.</title>
        <authorList>
            <person name="Sun G."/>
            <person name="Wase N."/>
            <person name="Shu S."/>
            <person name="Jenkins J."/>
            <person name="Zhou B."/>
            <person name="Torres-Rodriguez J."/>
            <person name="Chen C."/>
            <person name="Sandor L."/>
            <person name="Plott C."/>
            <person name="Yoshinga Y."/>
            <person name="Daum C."/>
            <person name="Qi P."/>
            <person name="Barry K."/>
            <person name="Lipzen A."/>
            <person name="Berry L."/>
            <person name="Pedersen C."/>
            <person name="Gottilla T."/>
            <person name="Foltz A."/>
            <person name="Yu H."/>
            <person name="O'Malley R."/>
            <person name="Zhang C."/>
            <person name="Devos K."/>
            <person name="Sigmon B."/>
            <person name="Yu B."/>
            <person name="Obata T."/>
            <person name="Schmutz J."/>
            <person name="Schnable J."/>
        </authorList>
    </citation>
    <scope>NUCLEOTIDE SEQUENCE [LARGE SCALE GENOMIC DNA]</scope>
    <source>
        <strain evidence="3">cv. 540-79</strain>
    </source>
</reference>
<feature type="compositionally biased region" description="Polar residues" evidence="1">
    <location>
        <begin position="1"/>
        <end position="14"/>
    </location>
</feature>
<dbReference type="AlphaFoldDB" id="A0A9W8CF99"/>
<comment type="caution">
    <text evidence="2">The sequence shown here is derived from an EMBL/GenBank/DDBJ whole genome shotgun (WGS) entry which is preliminary data.</text>
</comment>
<feature type="compositionally biased region" description="Basic and acidic residues" evidence="1">
    <location>
        <begin position="35"/>
        <end position="50"/>
    </location>
</feature>
<dbReference type="Proteomes" id="UP001164776">
    <property type="component" value="Unassembled WGS sequence"/>
</dbReference>
<organism evidence="2 3">
    <name type="scientific">Paspalum vaginatum</name>
    <name type="common">seashore paspalum</name>
    <dbReference type="NCBI Taxonomy" id="158149"/>
    <lineage>
        <taxon>Eukaryota</taxon>
        <taxon>Viridiplantae</taxon>
        <taxon>Streptophyta</taxon>
        <taxon>Embryophyta</taxon>
        <taxon>Tracheophyta</taxon>
        <taxon>Spermatophyta</taxon>
        <taxon>Magnoliopsida</taxon>
        <taxon>Liliopsida</taxon>
        <taxon>Poales</taxon>
        <taxon>Poaceae</taxon>
        <taxon>PACMAD clade</taxon>
        <taxon>Panicoideae</taxon>
        <taxon>Andropogonodae</taxon>
        <taxon>Paspaleae</taxon>
        <taxon>Paspalinae</taxon>
        <taxon>Paspalum</taxon>
    </lineage>
</organism>
<protein>
    <submittedName>
        <fullName evidence="2">Uncharacterized protein</fullName>
    </submittedName>
</protein>